<dbReference type="OrthoDB" id="310870at2759"/>
<evidence type="ECO:0000313" key="4">
    <source>
        <dbReference type="EMBL" id="KAJ4390058.1"/>
    </source>
</evidence>
<feature type="region of interest" description="Disordered" evidence="1">
    <location>
        <begin position="1"/>
        <end position="24"/>
    </location>
</feature>
<evidence type="ECO:0000259" key="3">
    <source>
        <dbReference type="Pfam" id="PF23317"/>
    </source>
</evidence>
<sequence>MPVRVKSRPVPGANDPPRSPSPIGHHVTFCQGLPDVADDDSFRDLIKKLSIYFNEIVVLPVTFEQLRTTSAGEGLQDLVEHLSAECRNPAIVNALLALKWHYGAASTDKSINEARANAAEIVAWRFLTHLCEQEVVEYCLYEIPDPDEDAGAGGLHDEEAGRTSTEVDENTALLAQSLSTTVRSAKSAVSNTGTSKRYQLLRSISKLTTHGDDEDGEKEEDPTRPFVTLNALEIAAVADAKRFLSQHVVQKIITGIWNGDIVFWDELTVDAEKRPRFYNKATADPFSRLRVPRYLKCFEVVFFIAFLFLYYSVLVERNPAKISAPEVLLYIWFAAFFYDELSEWSDAGSIFYATDIWNLFDITMICIGFVFAVMRIVGLSKHDAALIEQSFDILSLEALFMVPRLCSILSLSQYWGTLIPCLKEMGKDFIKFMVLVVILYLGFLTTFALIGREHFTPQQMAMNLTKIFYGSSYVGFDIMSDIDPLLGPPLMFIFVTLSSILLMGSLTGMLSNSFSRVISHAREEYLYVYSVYVLEASTSNRLTHFYPPFNLLALIIFRPFRLFLPRVNHKFRAARIVLLKATHFPIVGVIMLYELIRGKVTNDEFAGFKGPRPEAGGNASDNNNNNNNNINSGIAPRRKVSRVRLRPMSAASSQRQSGRPKSSSVFEPLPPTRVASMRPWAVRSTASLRSADAANDDIDVPTDVEIKVAELSGKIDKLMEIILAMQQEKQGQQ</sequence>
<dbReference type="InterPro" id="IPR056336">
    <property type="entry name" value="YVC1_C"/>
</dbReference>
<evidence type="ECO:0000256" key="2">
    <source>
        <dbReference type="SAM" id="Phobius"/>
    </source>
</evidence>
<evidence type="ECO:0000256" key="1">
    <source>
        <dbReference type="SAM" id="MobiDB-lite"/>
    </source>
</evidence>
<feature type="region of interest" description="Disordered" evidence="1">
    <location>
        <begin position="609"/>
        <end position="670"/>
    </location>
</feature>
<keyword evidence="2" id="KW-0472">Membrane</keyword>
<dbReference type="InterPro" id="IPR052971">
    <property type="entry name" value="TRP_calcium_channel"/>
</dbReference>
<feature type="transmembrane region" description="Helical" evidence="2">
    <location>
        <begin position="429"/>
        <end position="450"/>
    </location>
</feature>
<dbReference type="EMBL" id="JAPEVB010000004">
    <property type="protein sequence ID" value="KAJ4390058.1"/>
    <property type="molecule type" value="Genomic_DNA"/>
</dbReference>
<accession>A0A9W8YTV2</accession>
<comment type="caution">
    <text evidence="4">The sequence shown here is derived from an EMBL/GenBank/DDBJ whole genome shotgun (WGS) entry which is preliminary data.</text>
</comment>
<gene>
    <name evidence="4" type="ORF">N0V93_007531</name>
</gene>
<feature type="transmembrane region" description="Helical" evidence="2">
    <location>
        <begin position="576"/>
        <end position="596"/>
    </location>
</feature>
<protein>
    <recommendedName>
        <fullName evidence="3">Calcium channel YVC1-like C-terminal transmembrane domain-containing protein</fullName>
    </recommendedName>
</protein>
<feature type="transmembrane region" description="Helical" evidence="2">
    <location>
        <begin position="489"/>
        <end position="510"/>
    </location>
</feature>
<dbReference type="Pfam" id="PF23317">
    <property type="entry name" value="YVC1_C"/>
    <property type="match status" value="1"/>
</dbReference>
<feature type="compositionally biased region" description="Low complexity" evidence="1">
    <location>
        <begin position="615"/>
        <end position="635"/>
    </location>
</feature>
<feature type="compositionally biased region" description="Polar residues" evidence="1">
    <location>
        <begin position="650"/>
        <end position="665"/>
    </location>
</feature>
<dbReference type="PANTHER" id="PTHR35859:SF5">
    <property type="entry name" value="ION TRANSPORT DOMAIN-CONTAINING PROTEIN"/>
    <property type="match status" value="1"/>
</dbReference>
<keyword evidence="2" id="KW-1133">Transmembrane helix</keyword>
<keyword evidence="5" id="KW-1185">Reference proteome</keyword>
<feature type="compositionally biased region" description="Basic residues" evidence="1">
    <location>
        <begin position="636"/>
        <end position="645"/>
    </location>
</feature>
<feature type="transmembrane region" description="Helical" evidence="2">
    <location>
        <begin position="356"/>
        <end position="377"/>
    </location>
</feature>
<feature type="transmembrane region" description="Helical" evidence="2">
    <location>
        <begin position="294"/>
        <end position="313"/>
    </location>
</feature>
<proteinExistence type="predicted"/>
<name>A0A9W8YTV2_9PEZI</name>
<reference evidence="4" key="1">
    <citation type="submission" date="2022-10" db="EMBL/GenBank/DDBJ databases">
        <title>Tapping the CABI collections for fungal endophytes: first genome assemblies for Collariella, Neodidymelliopsis, Ascochyta clinopodiicola, Didymella pomorum, Didymosphaeria variabile, Neocosmospora piperis and Neocucurbitaria cava.</title>
        <authorList>
            <person name="Hill R."/>
        </authorList>
    </citation>
    <scope>NUCLEOTIDE SEQUENCE</scope>
    <source>
        <strain evidence="4">IMI 355082</strain>
    </source>
</reference>
<dbReference type="AlphaFoldDB" id="A0A9W8YTV2"/>
<feature type="domain" description="Calcium channel YVC1-like C-terminal transmembrane" evidence="3">
    <location>
        <begin position="303"/>
        <end position="595"/>
    </location>
</feature>
<keyword evidence="2" id="KW-0812">Transmembrane</keyword>
<evidence type="ECO:0000313" key="5">
    <source>
        <dbReference type="Proteomes" id="UP001140453"/>
    </source>
</evidence>
<organism evidence="4 5">
    <name type="scientific">Gnomoniopsis smithogilvyi</name>
    <dbReference type="NCBI Taxonomy" id="1191159"/>
    <lineage>
        <taxon>Eukaryota</taxon>
        <taxon>Fungi</taxon>
        <taxon>Dikarya</taxon>
        <taxon>Ascomycota</taxon>
        <taxon>Pezizomycotina</taxon>
        <taxon>Sordariomycetes</taxon>
        <taxon>Sordariomycetidae</taxon>
        <taxon>Diaporthales</taxon>
        <taxon>Gnomoniaceae</taxon>
        <taxon>Gnomoniopsis</taxon>
    </lineage>
</organism>
<dbReference type="Proteomes" id="UP001140453">
    <property type="component" value="Unassembled WGS sequence"/>
</dbReference>
<dbReference type="PANTHER" id="PTHR35859">
    <property type="entry name" value="NONSELECTIVE CATION CHANNEL PROTEIN"/>
    <property type="match status" value="1"/>
</dbReference>